<reference evidence="5" key="1">
    <citation type="submission" date="2021-04" db="EMBL/GenBank/DDBJ databases">
        <title>Devosia litorisediminis sp. nov., isolated from a sand dune.</title>
        <authorList>
            <person name="Park S."/>
            <person name="Yoon J.-H."/>
        </authorList>
    </citation>
    <scope>NUCLEOTIDE SEQUENCE</scope>
    <source>
        <strain evidence="5">BSSL-BM10</strain>
    </source>
</reference>
<organism evidence="5 6">
    <name type="scientific">Devosia litorisediminis</name>
    <dbReference type="NCBI Taxonomy" id="2829817"/>
    <lineage>
        <taxon>Bacteria</taxon>
        <taxon>Pseudomonadati</taxon>
        <taxon>Pseudomonadota</taxon>
        <taxon>Alphaproteobacteria</taxon>
        <taxon>Hyphomicrobiales</taxon>
        <taxon>Devosiaceae</taxon>
        <taxon>Devosia</taxon>
    </lineage>
</organism>
<accession>A0A942E3F4</accession>
<dbReference type="AlphaFoldDB" id="A0A942E3F4"/>
<keyword evidence="4" id="KW-0732">Signal</keyword>
<dbReference type="RefSeq" id="WP_212656889.1">
    <property type="nucleotide sequence ID" value="NZ_JAGXTP010000001.1"/>
</dbReference>
<evidence type="ECO:0000256" key="2">
    <source>
        <dbReference type="SAM" id="Coils"/>
    </source>
</evidence>
<dbReference type="EMBL" id="JAGXTP010000001">
    <property type="protein sequence ID" value="MBS3847250.1"/>
    <property type="molecule type" value="Genomic_DNA"/>
</dbReference>
<proteinExistence type="predicted"/>
<dbReference type="Proteomes" id="UP000678281">
    <property type="component" value="Unassembled WGS sequence"/>
</dbReference>
<feature type="signal peptide" evidence="4">
    <location>
        <begin position="1"/>
        <end position="31"/>
    </location>
</feature>
<protein>
    <recommendedName>
        <fullName evidence="7">Cell division coordinator CpoB</fullName>
    </recommendedName>
</protein>
<keyword evidence="2" id="KW-0175">Coiled coil</keyword>
<name>A0A942E3F4_9HYPH</name>
<evidence type="ECO:0000256" key="4">
    <source>
        <dbReference type="SAM" id="SignalP"/>
    </source>
</evidence>
<feature type="coiled-coil region" evidence="2">
    <location>
        <begin position="54"/>
        <end position="88"/>
    </location>
</feature>
<comment type="caution">
    <text evidence="5">The sequence shown here is derived from an EMBL/GenBank/DDBJ whole genome shotgun (WGS) entry which is preliminary data.</text>
</comment>
<evidence type="ECO:0008006" key="7">
    <source>
        <dbReference type="Google" id="ProtNLM"/>
    </source>
</evidence>
<keyword evidence="6" id="KW-1185">Reference proteome</keyword>
<evidence type="ECO:0000256" key="3">
    <source>
        <dbReference type="SAM" id="MobiDB-lite"/>
    </source>
</evidence>
<feature type="region of interest" description="Disordered" evidence="3">
    <location>
        <begin position="110"/>
        <end position="169"/>
    </location>
</feature>
<evidence type="ECO:0000313" key="6">
    <source>
        <dbReference type="Proteomes" id="UP000678281"/>
    </source>
</evidence>
<feature type="chain" id="PRO_5037693134" description="Cell division coordinator CpoB" evidence="4">
    <location>
        <begin position="32"/>
        <end position="346"/>
    </location>
</feature>
<dbReference type="Gene3D" id="1.25.40.10">
    <property type="entry name" value="Tetratricopeptide repeat domain"/>
    <property type="match status" value="1"/>
</dbReference>
<dbReference type="InterPro" id="IPR011990">
    <property type="entry name" value="TPR-like_helical_dom_sf"/>
</dbReference>
<dbReference type="PROSITE" id="PS50005">
    <property type="entry name" value="TPR"/>
    <property type="match status" value="1"/>
</dbReference>
<evidence type="ECO:0000256" key="1">
    <source>
        <dbReference type="PROSITE-ProRule" id="PRU00339"/>
    </source>
</evidence>
<gene>
    <name evidence="5" type="ORF">KD146_00945</name>
</gene>
<dbReference type="SUPFAM" id="SSF48452">
    <property type="entry name" value="TPR-like"/>
    <property type="match status" value="1"/>
</dbReference>
<evidence type="ECO:0000313" key="5">
    <source>
        <dbReference type="EMBL" id="MBS3847250.1"/>
    </source>
</evidence>
<sequence length="346" mass="36571">MKTLISNRARAPLAIAAVLMAGVATPTLVNAAMFSTPPANIGQVISDASPDRILVAQSQDTAQLMVRLQQLEEQNRLLNGQIEGLTFQLTQLQEIVNRMAEDNEFRFQALEGGGSPKTDAATQAGGAMQPEALPQDPANAADAEGVPMTDIPEQGVQPLPGEIEFDPTFTDGSMPMDDMGESFDPLVGTGAMGGLDLVTGEPLDLNYDPAAAATGNPDADAQFAAGFEAISSGDYPFAEDQFSQFLALYPDNPQATEAANLLGDALLYRAAYSEAADVLLNAFQKAPEHPRAPDLLLKLGMSLSGAGERETACRTLAEIDNRYADLSAVFLTRLAQEKARAECPPG</sequence>
<feature type="repeat" description="TPR" evidence="1">
    <location>
        <begin position="219"/>
        <end position="252"/>
    </location>
</feature>
<dbReference type="InterPro" id="IPR019734">
    <property type="entry name" value="TPR_rpt"/>
</dbReference>
<keyword evidence="1" id="KW-0802">TPR repeat</keyword>